<evidence type="ECO:0000256" key="1">
    <source>
        <dbReference type="SAM" id="Phobius"/>
    </source>
</evidence>
<dbReference type="EMBL" id="QPID01000003">
    <property type="protein sequence ID" value="RCU50877.1"/>
    <property type="molecule type" value="Genomic_DNA"/>
</dbReference>
<proteinExistence type="predicted"/>
<gene>
    <name evidence="2" type="ORF">DU002_06005</name>
</gene>
<sequence length="112" mass="12379">MAIVGTLVLFLGIPVLGILLIRLNRQAVHVFEYLAENHRAIWINIGSPKRMPGYAHGVCEPAYSFIMNQEYVALADPVLSKDCDNLRRSYWTVAWCMLATIGCLLVSGAIGS</sequence>
<evidence type="ECO:0000313" key="3">
    <source>
        <dbReference type="Proteomes" id="UP000252558"/>
    </source>
</evidence>
<dbReference type="AlphaFoldDB" id="A0A368NJU5"/>
<dbReference type="Proteomes" id="UP000252558">
    <property type="component" value="Unassembled WGS sequence"/>
</dbReference>
<name>A0A368NJU5_9GAMM</name>
<feature type="transmembrane region" description="Helical" evidence="1">
    <location>
        <begin position="6"/>
        <end position="23"/>
    </location>
</feature>
<comment type="caution">
    <text evidence="2">The sequence shown here is derived from an EMBL/GenBank/DDBJ whole genome shotgun (WGS) entry which is preliminary data.</text>
</comment>
<organism evidence="2 3">
    <name type="scientific">Corallincola holothuriorum</name>
    <dbReference type="NCBI Taxonomy" id="2282215"/>
    <lineage>
        <taxon>Bacteria</taxon>
        <taxon>Pseudomonadati</taxon>
        <taxon>Pseudomonadota</taxon>
        <taxon>Gammaproteobacteria</taxon>
        <taxon>Alteromonadales</taxon>
        <taxon>Psychromonadaceae</taxon>
        <taxon>Corallincola</taxon>
    </lineage>
</organism>
<keyword evidence="1" id="KW-0472">Membrane</keyword>
<evidence type="ECO:0000313" key="2">
    <source>
        <dbReference type="EMBL" id="RCU50877.1"/>
    </source>
</evidence>
<accession>A0A368NJU5</accession>
<keyword evidence="1" id="KW-0812">Transmembrane</keyword>
<reference evidence="2 3" key="1">
    <citation type="submission" date="2018-07" db="EMBL/GenBank/DDBJ databases">
        <title>Corallincola holothuriorum sp. nov., a new facultative anaerobe isolated from sea cucumber Apostichopus japonicus.</title>
        <authorList>
            <person name="Xia H."/>
        </authorList>
    </citation>
    <scope>NUCLEOTIDE SEQUENCE [LARGE SCALE GENOMIC DNA]</scope>
    <source>
        <strain evidence="2 3">C4</strain>
    </source>
</reference>
<keyword evidence="1" id="KW-1133">Transmembrane helix</keyword>
<keyword evidence="3" id="KW-1185">Reference proteome</keyword>
<feature type="transmembrane region" description="Helical" evidence="1">
    <location>
        <begin position="90"/>
        <end position="110"/>
    </location>
</feature>
<protein>
    <submittedName>
        <fullName evidence="2">Uncharacterized protein</fullName>
    </submittedName>
</protein>